<evidence type="ECO:0000313" key="2">
    <source>
        <dbReference type="EMBL" id="JAI01514.1"/>
    </source>
</evidence>
<reference evidence="2" key="2">
    <citation type="journal article" date="2015" name="Fish Shellfish Immunol.">
        <title>Early steps in the European eel (Anguilla anguilla)-Vibrio vulnificus interaction in the gills: Role of the RtxA13 toxin.</title>
        <authorList>
            <person name="Callol A."/>
            <person name="Pajuelo D."/>
            <person name="Ebbesson L."/>
            <person name="Teles M."/>
            <person name="MacKenzie S."/>
            <person name="Amaro C."/>
        </authorList>
    </citation>
    <scope>NUCLEOTIDE SEQUENCE</scope>
</reference>
<dbReference type="AlphaFoldDB" id="A0A0E9XIJ5"/>
<organism evidence="2">
    <name type="scientific">Anguilla anguilla</name>
    <name type="common">European freshwater eel</name>
    <name type="synonym">Muraena anguilla</name>
    <dbReference type="NCBI Taxonomy" id="7936"/>
    <lineage>
        <taxon>Eukaryota</taxon>
        <taxon>Metazoa</taxon>
        <taxon>Chordata</taxon>
        <taxon>Craniata</taxon>
        <taxon>Vertebrata</taxon>
        <taxon>Euteleostomi</taxon>
        <taxon>Actinopterygii</taxon>
        <taxon>Neopterygii</taxon>
        <taxon>Teleostei</taxon>
        <taxon>Anguilliformes</taxon>
        <taxon>Anguillidae</taxon>
        <taxon>Anguilla</taxon>
    </lineage>
</organism>
<sequence>MLLGAELWCSSFVGLSKMAASSFILAGFFLMEYFANKIVGITQPNQLLNTRENTRN</sequence>
<keyword evidence="1" id="KW-0812">Transmembrane</keyword>
<evidence type="ECO:0000256" key="1">
    <source>
        <dbReference type="SAM" id="Phobius"/>
    </source>
</evidence>
<feature type="transmembrane region" description="Helical" evidence="1">
    <location>
        <begin position="12"/>
        <end position="31"/>
    </location>
</feature>
<dbReference type="EMBL" id="GBXM01007064">
    <property type="protein sequence ID" value="JAI01514.1"/>
    <property type="molecule type" value="Transcribed_RNA"/>
</dbReference>
<accession>A0A0E9XIJ5</accession>
<reference evidence="2" key="1">
    <citation type="submission" date="2014-11" db="EMBL/GenBank/DDBJ databases">
        <authorList>
            <person name="Amaro Gonzalez C."/>
        </authorList>
    </citation>
    <scope>NUCLEOTIDE SEQUENCE</scope>
</reference>
<protein>
    <submittedName>
        <fullName evidence="2">Uncharacterized protein</fullName>
    </submittedName>
</protein>
<keyword evidence="1" id="KW-1133">Transmembrane helix</keyword>
<name>A0A0E9XIJ5_ANGAN</name>
<proteinExistence type="predicted"/>
<keyword evidence="1" id="KW-0472">Membrane</keyword>